<dbReference type="Proteomes" id="UP000664369">
    <property type="component" value="Unassembled WGS sequence"/>
</dbReference>
<dbReference type="RefSeq" id="WP_208177796.1">
    <property type="nucleotide sequence ID" value="NZ_JAGETZ010000014.1"/>
</dbReference>
<dbReference type="Gene3D" id="1.25.40.390">
    <property type="match status" value="1"/>
</dbReference>
<protein>
    <submittedName>
        <fullName evidence="9">RagB/SusD family nutrient uptake outer membrane protein</fullName>
    </submittedName>
</protein>
<evidence type="ECO:0000256" key="4">
    <source>
        <dbReference type="ARBA" id="ARBA00023136"/>
    </source>
</evidence>
<dbReference type="PROSITE" id="PS51257">
    <property type="entry name" value="PROKAR_LIPOPROTEIN"/>
    <property type="match status" value="1"/>
</dbReference>
<evidence type="ECO:0000256" key="3">
    <source>
        <dbReference type="ARBA" id="ARBA00022729"/>
    </source>
</evidence>
<dbReference type="SUPFAM" id="SSF48452">
    <property type="entry name" value="TPR-like"/>
    <property type="match status" value="1"/>
</dbReference>
<comment type="similarity">
    <text evidence="2">Belongs to the SusD family.</text>
</comment>
<name>A0ABS3QLA0_9BACT</name>
<dbReference type="InterPro" id="IPR012944">
    <property type="entry name" value="SusD_RagB_dom"/>
</dbReference>
<accession>A0ABS3QLA0</accession>
<evidence type="ECO:0000259" key="7">
    <source>
        <dbReference type="Pfam" id="PF07980"/>
    </source>
</evidence>
<evidence type="ECO:0000256" key="5">
    <source>
        <dbReference type="ARBA" id="ARBA00023237"/>
    </source>
</evidence>
<dbReference type="Pfam" id="PF07980">
    <property type="entry name" value="SusD_RagB"/>
    <property type="match status" value="1"/>
</dbReference>
<evidence type="ECO:0000313" key="9">
    <source>
        <dbReference type="EMBL" id="MBO2012031.1"/>
    </source>
</evidence>
<proteinExistence type="inferred from homology"/>
<gene>
    <name evidence="9" type="ORF">J4E00_23395</name>
</gene>
<keyword evidence="3 6" id="KW-0732">Signal</keyword>
<evidence type="ECO:0000313" key="10">
    <source>
        <dbReference type="Proteomes" id="UP000664369"/>
    </source>
</evidence>
<keyword evidence="10" id="KW-1185">Reference proteome</keyword>
<organism evidence="9 10">
    <name type="scientific">Hymenobacter negativus</name>
    <dbReference type="NCBI Taxonomy" id="2795026"/>
    <lineage>
        <taxon>Bacteria</taxon>
        <taxon>Pseudomonadati</taxon>
        <taxon>Bacteroidota</taxon>
        <taxon>Cytophagia</taxon>
        <taxon>Cytophagales</taxon>
        <taxon>Hymenobacteraceae</taxon>
        <taxon>Hymenobacter</taxon>
    </lineage>
</organism>
<dbReference type="InterPro" id="IPR011990">
    <property type="entry name" value="TPR-like_helical_dom_sf"/>
</dbReference>
<evidence type="ECO:0000256" key="1">
    <source>
        <dbReference type="ARBA" id="ARBA00004442"/>
    </source>
</evidence>
<reference evidence="9 10" key="1">
    <citation type="submission" date="2021-03" db="EMBL/GenBank/DDBJ databases">
        <authorList>
            <person name="Kim M.K."/>
        </authorList>
    </citation>
    <scope>NUCLEOTIDE SEQUENCE [LARGE SCALE GENOMIC DNA]</scope>
    <source>
        <strain evidence="9 10">BT442</strain>
    </source>
</reference>
<sequence>MKSFHSFGRAALAAAVLAGTAGLLSSCKDYLEVDPLALNTTEYTFSNVSGATAAVIGAYDPLSGDYGYGQRVSLYFPLDSDELIGSAGAPADARRQIARYAVQPNNDDVTKCWNQLYQGVERTNICIDQIPKMALYTSGSAADVAALRRLHGEALTLRAQYLFELVRNWGNVPVQFTPVVSGQDFNLPNSNSNATLEHLVADLLAAEELLPWRSQAGPANERITKGAAKALRARIALYRGGYSLQGAQMTRATDYLDYYRIARQECADLMTVTARQEHNLNTSFLETFKSINELRSEAANEIMFQVGMATATGASGSKLGYYNGPRLQNQSSIYGSSQGGVTIAPPYFYAFDSTDTRRDVTLTTYGMASSGTFQIGVALNGAADGKWRRDWHIPPVTGTVNYLDYNWPIIRYADVVLMFAEAENELNGPTQAAQDAFMEVRARGFGGNRTLASSTLTRAGFSLGSKTEFFNALVNERYLEFGGEGIRKYDLLRWNLFETKISEVKANIEKMALGQFPYDNVPLYQFYRIPTAPSLAVQPVQWARSFYRPTPAALIPATPTAPAPAGLTRVNWRQVIDASYVANTKPAGTSYALPGSTTTAVRSVGSGLAAEYVPGRGKELLPIPQSTIIADPALKQNFGY</sequence>
<dbReference type="Pfam" id="PF14322">
    <property type="entry name" value="SusD-like_3"/>
    <property type="match status" value="1"/>
</dbReference>
<comment type="subcellular location">
    <subcellularLocation>
        <location evidence="1">Cell outer membrane</location>
    </subcellularLocation>
</comment>
<evidence type="ECO:0000256" key="6">
    <source>
        <dbReference type="SAM" id="SignalP"/>
    </source>
</evidence>
<comment type="caution">
    <text evidence="9">The sequence shown here is derived from an EMBL/GenBank/DDBJ whole genome shotgun (WGS) entry which is preliminary data.</text>
</comment>
<feature type="domain" description="RagB/SusD" evidence="7">
    <location>
        <begin position="395"/>
        <end position="553"/>
    </location>
</feature>
<feature type="chain" id="PRO_5046936667" evidence="6">
    <location>
        <begin position="19"/>
        <end position="640"/>
    </location>
</feature>
<evidence type="ECO:0000256" key="2">
    <source>
        <dbReference type="ARBA" id="ARBA00006275"/>
    </source>
</evidence>
<dbReference type="EMBL" id="JAGETZ010000014">
    <property type="protein sequence ID" value="MBO2012031.1"/>
    <property type="molecule type" value="Genomic_DNA"/>
</dbReference>
<dbReference type="InterPro" id="IPR033985">
    <property type="entry name" value="SusD-like_N"/>
</dbReference>
<evidence type="ECO:0000259" key="8">
    <source>
        <dbReference type="Pfam" id="PF14322"/>
    </source>
</evidence>
<feature type="domain" description="SusD-like N-terminal" evidence="8">
    <location>
        <begin position="99"/>
        <end position="237"/>
    </location>
</feature>
<keyword evidence="5" id="KW-0998">Cell outer membrane</keyword>
<feature type="signal peptide" evidence="6">
    <location>
        <begin position="1"/>
        <end position="18"/>
    </location>
</feature>
<keyword evidence="4" id="KW-0472">Membrane</keyword>